<dbReference type="GO" id="GO:0043565">
    <property type="term" value="F:sequence-specific DNA binding"/>
    <property type="evidence" value="ECO:0007669"/>
    <property type="project" value="InterPro"/>
</dbReference>
<dbReference type="AlphaFoldDB" id="A0A2I0QU95"/>
<keyword evidence="3" id="KW-0804">Transcription</keyword>
<keyword evidence="2" id="KW-0238">DNA-binding</keyword>
<feature type="domain" description="HTH araC/xylS-type" evidence="5">
    <location>
        <begin position="143"/>
        <end position="241"/>
    </location>
</feature>
<feature type="coiled-coil region" evidence="4">
    <location>
        <begin position="5"/>
        <end position="32"/>
    </location>
</feature>
<reference evidence="6 7" key="1">
    <citation type="submission" date="2017-06" db="EMBL/GenBank/DDBJ databases">
        <title>the draft geome sequence of Illustriluteabacillus marina B3227.</title>
        <authorList>
            <person name="He R.-H."/>
            <person name="Du Z.-J."/>
        </authorList>
    </citation>
    <scope>NUCLEOTIDE SEQUENCE [LARGE SCALE GENOMIC DNA]</scope>
    <source>
        <strain evidence="6 7">B3227</strain>
    </source>
</reference>
<evidence type="ECO:0000256" key="4">
    <source>
        <dbReference type="SAM" id="Coils"/>
    </source>
</evidence>
<gene>
    <name evidence="6" type="ORF">CEY16_08340</name>
</gene>
<evidence type="ECO:0000259" key="5">
    <source>
        <dbReference type="PROSITE" id="PS01124"/>
    </source>
</evidence>
<dbReference type="PROSITE" id="PS01124">
    <property type="entry name" value="HTH_ARAC_FAMILY_2"/>
    <property type="match status" value="1"/>
</dbReference>
<dbReference type="SMART" id="SM00342">
    <property type="entry name" value="HTH_ARAC"/>
    <property type="match status" value="1"/>
</dbReference>
<dbReference type="SUPFAM" id="SSF46689">
    <property type="entry name" value="Homeodomain-like"/>
    <property type="match status" value="2"/>
</dbReference>
<dbReference type="InterPro" id="IPR018062">
    <property type="entry name" value="HTH_AraC-typ_CS"/>
</dbReference>
<dbReference type="InterPro" id="IPR009057">
    <property type="entry name" value="Homeodomain-like_sf"/>
</dbReference>
<evidence type="ECO:0000313" key="6">
    <source>
        <dbReference type="EMBL" id="PKR77923.1"/>
    </source>
</evidence>
<organism evidence="6 7">
    <name type="scientific">Halalkalibacillus sediminis</name>
    <dbReference type="NCBI Taxonomy" id="2018042"/>
    <lineage>
        <taxon>Bacteria</taxon>
        <taxon>Bacillati</taxon>
        <taxon>Bacillota</taxon>
        <taxon>Bacilli</taxon>
        <taxon>Bacillales</taxon>
        <taxon>Bacillaceae</taxon>
        <taxon>Halalkalibacillus</taxon>
    </lineage>
</organism>
<dbReference type="Proteomes" id="UP000243524">
    <property type="component" value="Unassembled WGS sequence"/>
</dbReference>
<name>A0A2I0QU95_9BACI</name>
<evidence type="ECO:0000256" key="2">
    <source>
        <dbReference type="ARBA" id="ARBA00023125"/>
    </source>
</evidence>
<dbReference type="PANTHER" id="PTHR43280">
    <property type="entry name" value="ARAC-FAMILY TRANSCRIPTIONAL REGULATOR"/>
    <property type="match status" value="1"/>
</dbReference>
<dbReference type="Gene3D" id="1.10.10.60">
    <property type="entry name" value="Homeodomain-like"/>
    <property type="match status" value="2"/>
</dbReference>
<keyword evidence="4" id="KW-0175">Coiled coil</keyword>
<dbReference type="PANTHER" id="PTHR43280:SF2">
    <property type="entry name" value="HTH-TYPE TRANSCRIPTIONAL REGULATOR EXSA"/>
    <property type="match status" value="1"/>
</dbReference>
<protein>
    <recommendedName>
        <fullName evidence="5">HTH araC/xylS-type domain-containing protein</fullName>
    </recommendedName>
</protein>
<proteinExistence type="predicted"/>
<dbReference type="Pfam" id="PF12833">
    <property type="entry name" value="HTH_18"/>
    <property type="match status" value="1"/>
</dbReference>
<dbReference type="InterPro" id="IPR018060">
    <property type="entry name" value="HTH_AraC"/>
</dbReference>
<keyword evidence="7" id="KW-1185">Reference proteome</keyword>
<evidence type="ECO:0000256" key="3">
    <source>
        <dbReference type="ARBA" id="ARBA00023163"/>
    </source>
</evidence>
<dbReference type="PROSITE" id="PS00041">
    <property type="entry name" value="HTH_ARAC_FAMILY_1"/>
    <property type="match status" value="1"/>
</dbReference>
<sequence length="243" mass="28646">MVLSFEEVNEEIEQLKLKYRRERLRHHSYEEEKHFFDLFKKGDPAALSLLDEFDDYPHVDIGAGDEVRSYKNRMIIAVAFMTRAMAEVGVDHEDLFIESDGWIDKIERTNNLDELKSLEKFFFKRCLLLVQNHLTGKYGEIVQNCIRLINQHLSEPMPLTWLADQVNVHPNYLSTLFKKEVGQTVTEYITMTRIEEGRRMLRYSNDSVAMIANILGFSQPSYFSYQFKKHTGQTPKEYRTNMT</sequence>
<dbReference type="InterPro" id="IPR020449">
    <property type="entry name" value="Tscrpt_reg_AraC-type_HTH"/>
</dbReference>
<keyword evidence="1" id="KW-0805">Transcription regulation</keyword>
<dbReference type="PRINTS" id="PR00032">
    <property type="entry name" value="HTHARAC"/>
</dbReference>
<dbReference type="GO" id="GO:0003700">
    <property type="term" value="F:DNA-binding transcription factor activity"/>
    <property type="evidence" value="ECO:0007669"/>
    <property type="project" value="InterPro"/>
</dbReference>
<accession>A0A2I0QU95</accession>
<evidence type="ECO:0000256" key="1">
    <source>
        <dbReference type="ARBA" id="ARBA00023015"/>
    </source>
</evidence>
<comment type="caution">
    <text evidence="6">The sequence shown here is derived from an EMBL/GenBank/DDBJ whole genome shotgun (WGS) entry which is preliminary data.</text>
</comment>
<evidence type="ECO:0000313" key="7">
    <source>
        <dbReference type="Proteomes" id="UP000243524"/>
    </source>
</evidence>
<dbReference type="EMBL" id="PJNH01000002">
    <property type="protein sequence ID" value="PKR77923.1"/>
    <property type="molecule type" value="Genomic_DNA"/>
</dbReference>